<protein>
    <recommendedName>
        <fullName evidence="5">SLAP domain-containing protein</fullName>
    </recommendedName>
</protein>
<dbReference type="PROSITE" id="PS51257">
    <property type="entry name" value="PROKAR_LIPOPROTEIN"/>
    <property type="match status" value="1"/>
</dbReference>
<name>A0A1H0Y7S5_9LACT</name>
<keyword evidence="4" id="KW-1185">Reference proteome</keyword>
<keyword evidence="1" id="KW-0732">Signal</keyword>
<organism evidence="3 4">
    <name type="scientific">Carnobacterium viridans</name>
    <dbReference type="NCBI Taxonomy" id="174587"/>
    <lineage>
        <taxon>Bacteria</taxon>
        <taxon>Bacillati</taxon>
        <taxon>Bacillota</taxon>
        <taxon>Bacilli</taxon>
        <taxon>Lactobacillales</taxon>
        <taxon>Carnobacteriaceae</taxon>
        <taxon>Carnobacterium</taxon>
    </lineage>
</organism>
<feature type="compositionally biased region" description="Low complexity" evidence="2">
    <location>
        <begin position="25"/>
        <end position="56"/>
    </location>
</feature>
<reference evidence="4" key="1">
    <citation type="submission" date="2016-10" db="EMBL/GenBank/DDBJ databases">
        <authorList>
            <person name="Varghese N."/>
            <person name="Submissions S."/>
        </authorList>
    </citation>
    <scope>NUCLEOTIDE SEQUENCE [LARGE SCALE GENOMIC DNA]</scope>
    <source>
        <strain evidence="4">MPL-11</strain>
    </source>
</reference>
<evidence type="ECO:0000256" key="1">
    <source>
        <dbReference type="ARBA" id="ARBA00022729"/>
    </source>
</evidence>
<evidence type="ECO:0000313" key="3">
    <source>
        <dbReference type="EMBL" id="SDQ11152.1"/>
    </source>
</evidence>
<dbReference type="EMBL" id="FNJW01000008">
    <property type="protein sequence ID" value="SDQ11152.1"/>
    <property type="molecule type" value="Genomic_DNA"/>
</dbReference>
<gene>
    <name evidence="3" type="ORF">SAMN04487752_0756</name>
</gene>
<evidence type="ECO:0008006" key="5">
    <source>
        <dbReference type="Google" id="ProtNLM"/>
    </source>
</evidence>
<dbReference type="Pfam" id="PF08139">
    <property type="entry name" value="LPAM_1"/>
    <property type="match status" value="1"/>
</dbReference>
<feature type="region of interest" description="Disordered" evidence="2">
    <location>
        <begin position="24"/>
        <end position="56"/>
    </location>
</feature>
<sequence length="225" mass="24297">MKKIITLFGAVVLLAGCDFIGGGSETTSSSEASSIATSESMMSSEMSSESSAVASSQSSIITTKESMVDSSATGETTTDMSIPLVPQKMELDQGLTLESDSVLQEIEMRMAESEDIGIENDVAIHFTGMYLDETGGMQAIFIIVNRMDVAMTNINITISFSTVDGAVILDKAPFYLTEESFGVLEPDTAMPIYLDIPPENEDAFFSTSDINNLVYTIDKFDFEEK</sequence>
<evidence type="ECO:0000313" key="4">
    <source>
        <dbReference type="Proteomes" id="UP000199481"/>
    </source>
</evidence>
<dbReference type="Proteomes" id="UP000199481">
    <property type="component" value="Unassembled WGS sequence"/>
</dbReference>
<accession>A0A1H0Y7S5</accession>
<dbReference type="RefSeq" id="WP_226776645.1">
    <property type="nucleotide sequence ID" value="NZ_CP084916.1"/>
</dbReference>
<evidence type="ECO:0000256" key="2">
    <source>
        <dbReference type="SAM" id="MobiDB-lite"/>
    </source>
</evidence>
<proteinExistence type="predicted"/>
<dbReference type="InterPro" id="IPR012640">
    <property type="entry name" value="Membr_lipoprot_lipid_attach_CS"/>
</dbReference>
<dbReference type="AlphaFoldDB" id="A0A1H0Y7S5"/>